<keyword evidence="1" id="KW-1133">Transmembrane helix</keyword>
<dbReference type="PANTHER" id="PTHR23028:SF53">
    <property type="entry name" value="ACYL_TRANSF_3 DOMAIN-CONTAINING PROTEIN"/>
    <property type="match status" value="1"/>
</dbReference>
<sequence length="692" mass="75363">MVAVLTVFGAHLWGWPQGGFVGVDVFFVISGFLITGNLLRMAERNGNVSFKDFYWNRVRRIIPAATVVLILTYLASTWVFLPFRAEQVGMDSLFAFVFMSNWWFAVQETDYFGGVDAVSPIQHYWSLSVEEQFYFIWPALIFAIGLVIAQKAWTHAHRMRLAGAVMGGVVAASLGWALYETAAAPTWAYFNTFSRVWELGIGAMLATAVGALARIPPKMKPWLSWGGLAIIGASVLLINEDSVGFPAPWALLPVAGSAMVIAAGVGGEPRKQGFLRNPVSVYVGNISYSLYLVHWPVIVILGALMPTSGFFSLSVVALSFGLAIASYHFVENPLRYTNWRKVREAVKDVRLRRYEAQTSSRYAAVAVLFLVTLGVWGYTVRPNIHDQVAPPIVAAAPGKASPSEPGPDWGPLTAALQEEIAASLTATEWPPLDPSMESAMQTPESPPEVHACNGIVPLDGQTCTWGSASAPTQMVIVGDSIALSYAGPLRELALNSGGQIRLDVAAMGGCEFAAALVFNPDPSIVDACPGMTQRAVDLINSTKPEVVIISNIYGTKRVVGSDEWMTTREWGSSLRQIIEKFRGSTKEVVLLSAPPAEINIRQCYGDRSSVPASCISEVDDIWRSIARSEQSVAESVNGKWIDARPWFCSDNRFCPSFVGSTPTKLDTYHMTLAYGQKIHPMIAESMKVAGVF</sequence>
<keyword evidence="1" id="KW-0812">Transmembrane</keyword>
<dbReference type="InterPro" id="IPR050879">
    <property type="entry name" value="Acyltransferase_3"/>
</dbReference>
<dbReference type="GO" id="GO:0009103">
    <property type="term" value="P:lipopolysaccharide biosynthetic process"/>
    <property type="evidence" value="ECO:0007669"/>
    <property type="project" value="TreeGrafter"/>
</dbReference>
<dbReference type="GO" id="GO:0016747">
    <property type="term" value="F:acyltransferase activity, transferring groups other than amino-acyl groups"/>
    <property type="evidence" value="ECO:0007669"/>
    <property type="project" value="InterPro"/>
</dbReference>
<feature type="transmembrane region" description="Helical" evidence="1">
    <location>
        <begin position="132"/>
        <end position="149"/>
    </location>
</feature>
<feature type="transmembrane region" description="Helical" evidence="1">
    <location>
        <begin position="199"/>
        <end position="215"/>
    </location>
</feature>
<protein>
    <submittedName>
        <fullName evidence="4">O-acetyltransferase OatA</fullName>
        <ecNumber evidence="4">2.3.1.-</ecNumber>
    </submittedName>
</protein>
<dbReference type="InterPro" id="IPR043968">
    <property type="entry name" value="SGNH"/>
</dbReference>
<keyword evidence="4" id="KW-0808">Transferase</keyword>
<dbReference type="Pfam" id="PF01757">
    <property type="entry name" value="Acyl_transf_3"/>
    <property type="match status" value="1"/>
</dbReference>
<dbReference type="EC" id="2.3.1.-" evidence="4"/>
<feature type="transmembrane region" description="Helical" evidence="1">
    <location>
        <begin position="222"/>
        <end position="238"/>
    </location>
</feature>
<evidence type="ECO:0000313" key="4">
    <source>
        <dbReference type="EMBL" id="CAA0128244.1"/>
    </source>
</evidence>
<feature type="transmembrane region" description="Helical" evidence="1">
    <location>
        <begin position="362"/>
        <end position="380"/>
    </location>
</feature>
<feature type="transmembrane region" description="Helical" evidence="1">
    <location>
        <begin position="310"/>
        <end position="330"/>
    </location>
</feature>
<name>A0A5S9R355_MYCVN</name>
<feature type="domain" description="SGNH" evidence="3">
    <location>
        <begin position="461"/>
        <end position="683"/>
    </location>
</feature>
<keyword evidence="5" id="KW-1185">Reference proteome</keyword>
<feature type="transmembrane region" description="Helical" evidence="1">
    <location>
        <begin position="161"/>
        <end position="179"/>
    </location>
</feature>
<dbReference type="EMBL" id="CACSIP010000034">
    <property type="protein sequence ID" value="CAA0128244.1"/>
    <property type="molecule type" value="Genomic_DNA"/>
</dbReference>
<feature type="transmembrane region" description="Helical" evidence="1">
    <location>
        <begin position="61"/>
        <end position="81"/>
    </location>
</feature>
<gene>
    <name evidence="4" type="primary">oatA_2</name>
    <name evidence="4" type="ORF">AELLOGFF_01219</name>
</gene>
<dbReference type="GO" id="GO:0016020">
    <property type="term" value="C:membrane"/>
    <property type="evidence" value="ECO:0007669"/>
    <property type="project" value="TreeGrafter"/>
</dbReference>
<evidence type="ECO:0000256" key="1">
    <source>
        <dbReference type="SAM" id="Phobius"/>
    </source>
</evidence>
<dbReference type="Proteomes" id="UP000430146">
    <property type="component" value="Unassembled WGS sequence"/>
</dbReference>
<feature type="transmembrane region" description="Helical" evidence="1">
    <location>
        <begin position="279"/>
        <end position="304"/>
    </location>
</feature>
<keyword evidence="4" id="KW-0012">Acyltransferase</keyword>
<dbReference type="InterPro" id="IPR002656">
    <property type="entry name" value="Acyl_transf_3_dom"/>
</dbReference>
<dbReference type="SUPFAM" id="SSF52266">
    <property type="entry name" value="SGNH hydrolase"/>
    <property type="match status" value="1"/>
</dbReference>
<dbReference type="PANTHER" id="PTHR23028">
    <property type="entry name" value="ACETYLTRANSFERASE"/>
    <property type="match status" value="1"/>
</dbReference>
<dbReference type="AlphaFoldDB" id="A0A5S9R355"/>
<feature type="transmembrane region" description="Helical" evidence="1">
    <location>
        <begin position="20"/>
        <end position="40"/>
    </location>
</feature>
<evidence type="ECO:0000259" key="2">
    <source>
        <dbReference type="Pfam" id="PF01757"/>
    </source>
</evidence>
<feature type="transmembrane region" description="Helical" evidence="1">
    <location>
        <begin position="250"/>
        <end position="267"/>
    </location>
</feature>
<organism evidence="4 5">
    <name type="scientific">Mycolicibacterium vanbaalenii</name>
    <name type="common">Mycobacterium vanbaalenii</name>
    <dbReference type="NCBI Taxonomy" id="110539"/>
    <lineage>
        <taxon>Bacteria</taxon>
        <taxon>Bacillati</taxon>
        <taxon>Actinomycetota</taxon>
        <taxon>Actinomycetes</taxon>
        <taxon>Mycobacteriales</taxon>
        <taxon>Mycobacteriaceae</taxon>
        <taxon>Mycolicibacterium</taxon>
    </lineage>
</organism>
<evidence type="ECO:0000313" key="5">
    <source>
        <dbReference type="Proteomes" id="UP000430146"/>
    </source>
</evidence>
<accession>A0A5S9R355</accession>
<proteinExistence type="predicted"/>
<keyword evidence="1" id="KW-0472">Membrane</keyword>
<evidence type="ECO:0000259" key="3">
    <source>
        <dbReference type="Pfam" id="PF19040"/>
    </source>
</evidence>
<feature type="domain" description="Acyltransferase 3" evidence="2">
    <location>
        <begin position="6"/>
        <end position="324"/>
    </location>
</feature>
<dbReference type="Pfam" id="PF19040">
    <property type="entry name" value="SGNH"/>
    <property type="match status" value="1"/>
</dbReference>
<reference evidence="4 5" key="1">
    <citation type="submission" date="2019-11" db="EMBL/GenBank/DDBJ databases">
        <authorList>
            <person name="Holert J."/>
        </authorList>
    </citation>
    <scope>NUCLEOTIDE SEQUENCE [LARGE SCALE GENOMIC DNA]</scope>
    <source>
        <strain evidence="4">BC8_1</strain>
    </source>
</reference>